<keyword evidence="4" id="KW-0288">FMN</keyword>
<reference evidence="7 8" key="1">
    <citation type="submission" date="2023-08" db="EMBL/GenBank/DDBJ databases">
        <title>Helicovermis profunda gen. nov., sp. nov., a novel mesophilic, fermentative bacterium within the Bacillota from a deep-sea hydrothermal vent chimney.</title>
        <authorList>
            <person name="Miyazaki U."/>
            <person name="Mizutani D."/>
            <person name="Hashimoto Y."/>
            <person name="Tame A."/>
            <person name="Sawayama S."/>
            <person name="Miyazaki J."/>
            <person name="Takai K."/>
            <person name="Nakagawa S."/>
        </authorList>
    </citation>
    <scope>NUCLEOTIDE SEQUENCE [LARGE SCALE GENOMIC DNA]</scope>
    <source>
        <strain evidence="7 8">S502</strain>
    </source>
</reference>
<accession>A0AAU9EEZ9</accession>
<evidence type="ECO:0000256" key="5">
    <source>
        <dbReference type="ARBA" id="ARBA00023002"/>
    </source>
</evidence>
<dbReference type="SUPFAM" id="SSF55469">
    <property type="entry name" value="FMN-dependent nitroreductase-like"/>
    <property type="match status" value="2"/>
</dbReference>
<evidence type="ECO:0000259" key="6">
    <source>
        <dbReference type="Pfam" id="PF14512"/>
    </source>
</evidence>
<protein>
    <submittedName>
        <fullName evidence="7">Nitroreductase family protein</fullName>
    </submittedName>
</protein>
<proteinExistence type="inferred from homology"/>
<feature type="domain" description="Putative nitroreductase TM1586" evidence="6">
    <location>
        <begin position="4"/>
        <end position="265"/>
    </location>
</feature>
<dbReference type="InterPro" id="IPR000415">
    <property type="entry name" value="Nitroreductase-like"/>
</dbReference>
<evidence type="ECO:0000256" key="3">
    <source>
        <dbReference type="ARBA" id="ARBA00022630"/>
    </source>
</evidence>
<dbReference type="Pfam" id="PF14512">
    <property type="entry name" value="TM1586_NiRdase"/>
    <property type="match status" value="1"/>
</dbReference>
<keyword evidence="8" id="KW-1185">Reference proteome</keyword>
<dbReference type="GO" id="GO:0016491">
    <property type="term" value="F:oxidoreductase activity"/>
    <property type="evidence" value="ECO:0007669"/>
    <property type="project" value="UniProtKB-KW"/>
</dbReference>
<name>A0AAU9EEZ9_9FIRM</name>
<organism evidence="7 8">
    <name type="scientific">Helicovermis profundi</name>
    <dbReference type="NCBI Taxonomy" id="3065157"/>
    <lineage>
        <taxon>Bacteria</taxon>
        <taxon>Bacillati</taxon>
        <taxon>Bacillota</taxon>
        <taxon>Clostridia</taxon>
        <taxon>Helicovermis</taxon>
    </lineage>
</organism>
<sequence>MKFLKILEKRKSIREYKSKKLSDSHFDLIDSLSNNLPNAVKNQGLEVNIFKDGSIISEKLDGIIGYHGIMIKAPHYLLIFGDENEVAYKMTGYLGEWLVLKLTKEDIGTCWIDVGANDRLIKEKLNLVSHKSVLGIIALGYPKSDARVSSIYAENDDKLISENRKGYPNTDIEYKDNIVSRRKPIEDIVFLSKWGNKITAEELDTRNYDEVFYYMRLAPSWTNRQPWKFILDGTKIILYIESSEQENNNYELIESGIAMLYFEVAMHGQGIPGYWNLEKLEDEKKYGAPDNYYYIGYYTF</sequence>
<keyword evidence="5" id="KW-0560">Oxidoreductase</keyword>
<evidence type="ECO:0000313" key="8">
    <source>
        <dbReference type="Proteomes" id="UP001321786"/>
    </source>
</evidence>
<evidence type="ECO:0000256" key="1">
    <source>
        <dbReference type="ARBA" id="ARBA00001917"/>
    </source>
</evidence>
<dbReference type="InterPro" id="IPR029478">
    <property type="entry name" value="TM1586_NiRdase"/>
</dbReference>
<evidence type="ECO:0000313" key="7">
    <source>
        <dbReference type="EMBL" id="BEP30049.1"/>
    </source>
</evidence>
<dbReference type="PANTHER" id="PTHR43673">
    <property type="entry name" value="NAD(P)H NITROREDUCTASE YDGI-RELATED"/>
    <property type="match status" value="1"/>
</dbReference>
<keyword evidence="3" id="KW-0285">Flavoprotein</keyword>
<evidence type="ECO:0000256" key="2">
    <source>
        <dbReference type="ARBA" id="ARBA00007118"/>
    </source>
</evidence>
<evidence type="ECO:0000256" key="4">
    <source>
        <dbReference type="ARBA" id="ARBA00022643"/>
    </source>
</evidence>
<dbReference type="Gene3D" id="3.40.109.30">
    <property type="entry name" value="putative nitroreductase (tm1586), domain 2"/>
    <property type="match status" value="1"/>
</dbReference>
<comment type="similarity">
    <text evidence="2">Belongs to the nitroreductase family.</text>
</comment>
<dbReference type="CDD" id="cd02062">
    <property type="entry name" value="Nitro_FMN_reductase"/>
    <property type="match status" value="1"/>
</dbReference>
<comment type="cofactor">
    <cofactor evidence="1">
        <name>FMN</name>
        <dbReference type="ChEBI" id="CHEBI:58210"/>
    </cofactor>
</comment>
<dbReference type="RefSeq" id="WP_338535651.1">
    <property type="nucleotide sequence ID" value="NZ_AP028654.1"/>
</dbReference>
<dbReference type="PANTHER" id="PTHR43673:SF2">
    <property type="entry name" value="NITROREDUCTASE"/>
    <property type="match status" value="1"/>
</dbReference>
<gene>
    <name evidence="7" type="ORF">HLPR_23800</name>
</gene>
<dbReference type="Proteomes" id="UP001321786">
    <property type="component" value="Chromosome"/>
</dbReference>
<dbReference type="AlphaFoldDB" id="A0AAU9EEZ9"/>
<dbReference type="KEGG" id="hprf:HLPR_23800"/>
<dbReference type="Gene3D" id="3.40.109.10">
    <property type="entry name" value="NADH Oxidase"/>
    <property type="match status" value="1"/>
</dbReference>
<dbReference type="EMBL" id="AP028654">
    <property type="protein sequence ID" value="BEP30049.1"/>
    <property type="molecule type" value="Genomic_DNA"/>
</dbReference>